<evidence type="ECO:0000313" key="3">
    <source>
        <dbReference type="EMBL" id="KIK30331.1"/>
    </source>
</evidence>
<evidence type="ECO:0000256" key="2">
    <source>
        <dbReference type="ARBA" id="ARBA00022801"/>
    </source>
</evidence>
<evidence type="ECO:0000313" key="4">
    <source>
        <dbReference type="Proteomes" id="UP000054018"/>
    </source>
</evidence>
<reference evidence="4" key="2">
    <citation type="submission" date="2015-01" db="EMBL/GenBank/DDBJ databases">
        <title>Evolutionary Origins and Diversification of the Mycorrhizal Mutualists.</title>
        <authorList>
            <consortium name="DOE Joint Genome Institute"/>
            <consortium name="Mycorrhizal Genomics Consortium"/>
            <person name="Kohler A."/>
            <person name="Kuo A."/>
            <person name="Nagy L.G."/>
            <person name="Floudas D."/>
            <person name="Copeland A."/>
            <person name="Barry K.W."/>
            <person name="Cichocki N."/>
            <person name="Veneault-Fourrey C."/>
            <person name="LaButti K."/>
            <person name="Lindquist E.A."/>
            <person name="Lipzen A."/>
            <person name="Lundell T."/>
            <person name="Morin E."/>
            <person name="Murat C."/>
            <person name="Riley R."/>
            <person name="Ohm R."/>
            <person name="Sun H."/>
            <person name="Tunlid A."/>
            <person name="Henrissat B."/>
            <person name="Grigoriev I.V."/>
            <person name="Hibbett D.S."/>
            <person name="Martin F."/>
        </authorList>
    </citation>
    <scope>NUCLEOTIDE SEQUENCE [LARGE SCALE GENOMIC DNA]</scope>
    <source>
        <strain evidence="4">441</strain>
    </source>
</reference>
<reference evidence="3 4" key="1">
    <citation type="submission" date="2014-04" db="EMBL/GenBank/DDBJ databases">
        <authorList>
            <consortium name="DOE Joint Genome Institute"/>
            <person name="Kuo A."/>
            <person name="Kohler A."/>
            <person name="Costa M.D."/>
            <person name="Nagy L.G."/>
            <person name="Floudas D."/>
            <person name="Copeland A."/>
            <person name="Barry K.W."/>
            <person name="Cichocki N."/>
            <person name="Veneault-Fourrey C."/>
            <person name="LaButti K."/>
            <person name="Lindquist E.A."/>
            <person name="Lipzen A."/>
            <person name="Lundell T."/>
            <person name="Morin E."/>
            <person name="Murat C."/>
            <person name="Sun H."/>
            <person name="Tunlid A."/>
            <person name="Henrissat B."/>
            <person name="Grigoriev I.V."/>
            <person name="Hibbett D.S."/>
            <person name="Martin F."/>
            <person name="Nordberg H.P."/>
            <person name="Cantor M.N."/>
            <person name="Hua S.X."/>
        </authorList>
    </citation>
    <scope>NUCLEOTIDE SEQUENCE [LARGE SCALE GENOMIC DNA]</scope>
    <source>
        <strain evidence="3 4">441</strain>
    </source>
</reference>
<sequence>SFPSCNGELFEYPLEQGYVYTRGSPGADRVIYDSSGDFCACLTHTGSSKHDGFVECSMKYMSPDTSYVLHTNW</sequence>
<accession>A0A0C9ZLJ5</accession>
<proteinExistence type="predicted"/>
<keyword evidence="1" id="KW-0540">Nuclease</keyword>
<dbReference type="GO" id="GO:0004521">
    <property type="term" value="F:RNA endonuclease activity"/>
    <property type="evidence" value="ECO:0007669"/>
    <property type="project" value="InterPro"/>
</dbReference>
<dbReference type="EMBL" id="KN833687">
    <property type="protein sequence ID" value="KIK30331.1"/>
    <property type="molecule type" value="Genomic_DNA"/>
</dbReference>
<dbReference type="InterPro" id="IPR000026">
    <property type="entry name" value="N1-like"/>
</dbReference>
<dbReference type="SUPFAM" id="SSF53933">
    <property type="entry name" value="Microbial ribonucleases"/>
    <property type="match status" value="1"/>
</dbReference>
<dbReference type="Proteomes" id="UP000054018">
    <property type="component" value="Unassembled WGS sequence"/>
</dbReference>
<protein>
    <submittedName>
        <fullName evidence="3">Uncharacterized protein</fullName>
    </submittedName>
</protein>
<dbReference type="GO" id="GO:0003723">
    <property type="term" value="F:RNA binding"/>
    <property type="evidence" value="ECO:0007669"/>
    <property type="project" value="InterPro"/>
</dbReference>
<dbReference type="Gene3D" id="3.10.450.30">
    <property type="entry name" value="Microbial ribonucleases"/>
    <property type="match status" value="1"/>
</dbReference>
<dbReference type="GO" id="GO:0016787">
    <property type="term" value="F:hydrolase activity"/>
    <property type="evidence" value="ECO:0007669"/>
    <property type="project" value="UniProtKB-KW"/>
</dbReference>
<dbReference type="AlphaFoldDB" id="A0A0C9ZLJ5"/>
<dbReference type="OrthoDB" id="5425539at2759"/>
<dbReference type="Pfam" id="PF00545">
    <property type="entry name" value="Ribonuclease"/>
    <property type="match status" value="1"/>
</dbReference>
<keyword evidence="4" id="KW-1185">Reference proteome</keyword>
<gene>
    <name evidence="3" type="ORF">PISMIDRAFT_87794</name>
</gene>
<keyword evidence="2" id="KW-0378">Hydrolase</keyword>
<dbReference type="HOGENOM" id="CLU_111658_4_1_1"/>
<organism evidence="3 4">
    <name type="scientific">Pisolithus microcarpus 441</name>
    <dbReference type="NCBI Taxonomy" id="765257"/>
    <lineage>
        <taxon>Eukaryota</taxon>
        <taxon>Fungi</taxon>
        <taxon>Dikarya</taxon>
        <taxon>Basidiomycota</taxon>
        <taxon>Agaricomycotina</taxon>
        <taxon>Agaricomycetes</taxon>
        <taxon>Agaricomycetidae</taxon>
        <taxon>Boletales</taxon>
        <taxon>Sclerodermatineae</taxon>
        <taxon>Pisolithaceae</taxon>
        <taxon>Pisolithus</taxon>
    </lineage>
</organism>
<evidence type="ECO:0000256" key="1">
    <source>
        <dbReference type="ARBA" id="ARBA00022722"/>
    </source>
</evidence>
<name>A0A0C9ZLJ5_9AGAM</name>
<dbReference type="InterPro" id="IPR016191">
    <property type="entry name" value="Ribonuclease/ribotoxin"/>
</dbReference>
<feature type="non-terminal residue" evidence="3">
    <location>
        <position position="73"/>
    </location>
</feature>